<organism evidence="2 3">
    <name type="scientific">Georgenia daeguensis</name>
    <dbReference type="NCBI Taxonomy" id="908355"/>
    <lineage>
        <taxon>Bacteria</taxon>
        <taxon>Bacillati</taxon>
        <taxon>Actinomycetota</taxon>
        <taxon>Actinomycetes</taxon>
        <taxon>Micrococcales</taxon>
        <taxon>Bogoriellaceae</taxon>
        <taxon>Georgenia</taxon>
    </lineage>
</organism>
<dbReference type="Proteomes" id="UP001499841">
    <property type="component" value="Unassembled WGS sequence"/>
</dbReference>
<comment type="caution">
    <text evidence="2">The sequence shown here is derived from an EMBL/GenBank/DDBJ whole genome shotgun (WGS) entry which is preliminary data.</text>
</comment>
<evidence type="ECO:0000313" key="2">
    <source>
        <dbReference type="EMBL" id="GAA4287977.1"/>
    </source>
</evidence>
<reference evidence="3" key="1">
    <citation type="journal article" date="2019" name="Int. J. Syst. Evol. Microbiol.">
        <title>The Global Catalogue of Microorganisms (GCM) 10K type strain sequencing project: providing services to taxonomists for standard genome sequencing and annotation.</title>
        <authorList>
            <consortium name="The Broad Institute Genomics Platform"/>
            <consortium name="The Broad Institute Genome Sequencing Center for Infectious Disease"/>
            <person name="Wu L."/>
            <person name="Ma J."/>
        </authorList>
    </citation>
    <scope>NUCLEOTIDE SEQUENCE [LARGE SCALE GENOMIC DNA]</scope>
    <source>
        <strain evidence="3">JCM 17459</strain>
    </source>
</reference>
<keyword evidence="1" id="KW-1133">Transmembrane helix</keyword>
<keyword evidence="3" id="KW-1185">Reference proteome</keyword>
<feature type="transmembrane region" description="Helical" evidence="1">
    <location>
        <begin position="20"/>
        <end position="42"/>
    </location>
</feature>
<dbReference type="EMBL" id="BAABBA010000010">
    <property type="protein sequence ID" value="GAA4287977.1"/>
    <property type="molecule type" value="Genomic_DNA"/>
</dbReference>
<name>A0ABP8EW02_9MICO</name>
<keyword evidence="1" id="KW-0472">Membrane</keyword>
<protein>
    <recommendedName>
        <fullName evidence="4">Secreted protein</fullName>
    </recommendedName>
</protein>
<gene>
    <name evidence="2" type="ORF">GCM10022262_23370</name>
</gene>
<keyword evidence="1" id="KW-0812">Transmembrane</keyword>
<evidence type="ECO:0000256" key="1">
    <source>
        <dbReference type="SAM" id="Phobius"/>
    </source>
</evidence>
<dbReference type="RefSeq" id="WP_345041311.1">
    <property type="nucleotide sequence ID" value="NZ_BAABBA010000010.1"/>
</dbReference>
<sequence>MTYAAEADAADVVDALAQVVLVGGAVMLVLGLAAVGSLWYVVRRVRRSRRLRRGVDRSRLTVRAVTGDDAGRRLARMRLEVQRSVDATERAIGAAQAQGAPVGAMPSVAANLVRAGHQLDEELRLAEIEPDLDLRRTWVAWLTDQVAEHGRLCADLRRSLFSATMATGPAHLTRAGDHLALEVEALQAWGTSYRTRRAA</sequence>
<proteinExistence type="predicted"/>
<accession>A0ABP8EW02</accession>
<evidence type="ECO:0008006" key="4">
    <source>
        <dbReference type="Google" id="ProtNLM"/>
    </source>
</evidence>
<evidence type="ECO:0000313" key="3">
    <source>
        <dbReference type="Proteomes" id="UP001499841"/>
    </source>
</evidence>